<keyword evidence="1" id="KW-0812">Transmembrane</keyword>
<keyword evidence="5" id="KW-1185">Reference proteome</keyword>
<feature type="transmembrane region" description="Helical" evidence="1">
    <location>
        <begin position="129"/>
        <end position="145"/>
    </location>
</feature>
<feature type="transmembrane region" description="Helical" evidence="1">
    <location>
        <begin position="313"/>
        <end position="334"/>
    </location>
</feature>
<dbReference type="Proteomes" id="UP000537775">
    <property type="component" value="Unassembled WGS sequence"/>
</dbReference>
<dbReference type="InterPro" id="IPR007349">
    <property type="entry name" value="DUF418"/>
</dbReference>
<feature type="domain" description="Heparan-alpha-glucosaminide N-acetyltransferase catalytic" evidence="3">
    <location>
        <begin position="29"/>
        <end position="214"/>
    </location>
</feature>
<evidence type="ECO:0000313" key="5">
    <source>
        <dbReference type="Proteomes" id="UP000537775"/>
    </source>
</evidence>
<dbReference type="Pfam" id="PF07786">
    <property type="entry name" value="HGSNAT_cat"/>
    <property type="match status" value="1"/>
</dbReference>
<comment type="caution">
    <text evidence="4">The sequence shown here is derived from an EMBL/GenBank/DDBJ whole genome shotgun (WGS) entry which is preliminary data.</text>
</comment>
<feature type="transmembrane region" description="Helical" evidence="1">
    <location>
        <begin position="267"/>
        <end position="285"/>
    </location>
</feature>
<feature type="domain" description="DUF418" evidence="2">
    <location>
        <begin position="266"/>
        <end position="373"/>
    </location>
</feature>
<evidence type="ECO:0000259" key="3">
    <source>
        <dbReference type="Pfam" id="PF07786"/>
    </source>
</evidence>
<reference evidence="4 5" key="1">
    <citation type="submission" date="2020-08" db="EMBL/GenBank/DDBJ databases">
        <title>Sequencing the genomes of 1000 actinobacteria strains.</title>
        <authorList>
            <person name="Klenk H.-P."/>
        </authorList>
    </citation>
    <scope>NUCLEOTIDE SEQUENCE [LARGE SCALE GENOMIC DNA]</scope>
    <source>
        <strain evidence="4 5">DSM 12511</strain>
    </source>
</reference>
<feature type="transmembrane region" description="Helical" evidence="1">
    <location>
        <begin position="346"/>
        <end position="364"/>
    </location>
</feature>
<protein>
    <submittedName>
        <fullName evidence="4">Putative membrane protein YeiB</fullName>
    </submittedName>
</protein>
<evidence type="ECO:0000256" key="1">
    <source>
        <dbReference type="SAM" id="Phobius"/>
    </source>
</evidence>
<organism evidence="4 5">
    <name type="scientific">Microbacterium thalassium</name>
    <dbReference type="NCBI Taxonomy" id="362649"/>
    <lineage>
        <taxon>Bacteria</taxon>
        <taxon>Bacillati</taxon>
        <taxon>Actinomycetota</taxon>
        <taxon>Actinomycetes</taxon>
        <taxon>Micrococcales</taxon>
        <taxon>Microbacteriaceae</taxon>
        <taxon>Microbacterium</taxon>
    </lineage>
</organism>
<feature type="transmembrane region" description="Helical" evidence="1">
    <location>
        <begin position="106"/>
        <end position="123"/>
    </location>
</feature>
<gene>
    <name evidence="4" type="ORF">HD594_001878</name>
</gene>
<dbReference type="Pfam" id="PF04235">
    <property type="entry name" value="DUF418"/>
    <property type="match status" value="1"/>
</dbReference>
<feature type="transmembrane region" description="Helical" evidence="1">
    <location>
        <begin position="35"/>
        <end position="52"/>
    </location>
</feature>
<dbReference type="InterPro" id="IPR012429">
    <property type="entry name" value="HGSNAT_cat"/>
</dbReference>
<dbReference type="RefSeq" id="WP_184750723.1">
    <property type="nucleotide sequence ID" value="NZ_BAAAJR010000007.1"/>
</dbReference>
<dbReference type="AlphaFoldDB" id="A0A7X0FPZ4"/>
<feature type="transmembrane region" description="Helical" evidence="1">
    <location>
        <begin position="215"/>
        <end position="235"/>
    </location>
</feature>
<dbReference type="EMBL" id="JACHML010000001">
    <property type="protein sequence ID" value="MBB6391565.1"/>
    <property type="molecule type" value="Genomic_DNA"/>
</dbReference>
<feature type="transmembrane region" description="Helical" evidence="1">
    <location>
        <begin position="72"/>
        <end position="94"/>
    </location>
</feature>
<accession>A0A7X0FPZ4</accession>
<name>A0A7X0FPZ4_9MICO</name>
<evidence type="ECO:0000259" key="2">
    <source>
        <dbReference type="Pfam" id="PF04235"/>
    </source>
</evidence>
<feature type="transmembrane region" description="Helical" evidence="1">
    <location>
        <begin position="190"/>
        <end position="208"/>
    </location>
</feature>
<keyword evidence="1" id="KW-1133">Transmembrane helix</keyword>
<feature type="transmembrane region" description="Helical" evidence="1">
    <location>
        <begin position="152"/>
        <end position="170"/>
    </location>
</feature>
<keyword evidence="1" id="KW-0472">Membrane</keyword>
<proteinExistence type="predicted"/>
<sequence length="384" mass="40007">MSRTAGQQSETGRPRSLRAHWDHLNAPPRVAGVDFARGLAVIGMFAAHLLVIDGTFDWADPSTWDAVVNGNSSILFATLAGVSIGLYTGGRLPVEGPARRTLQGRLLVRAAALWAIGLFLTLLATPVYVILPAYGVMFALAIPLVGASARTLFLAAGAVAVVMPFVHAWLAGFGFWSTALGREASAVLGWHYPFEVWFAFVLAGLGLARAGLTRLRTLLIAVVSGAALVVVGDAIGDAMAPADAASASTYLARVWSAEPHSSGLPEIIGSGGLAIAVIAACVLLCRPWGRADAGTGPIGYALLPLRAVGAMPLTAYVVQLLVIALIQAFALGGVTGIGDIRAVDPFWPLTIGIIVCCTAWALLLGRGPLERVLDTAGRWLVPPR</sequence>
<evidence type="ECO:0000313" key="4">
    <source>
        <dbReference type="EMBL" id="MBB6391565.1"/>
    </source>
</evidence>